<feature type="region of interest" description="Disordered" evidence="1">
    <location>
        <begin position="349"/>
        <end position="401"/>
    </location>
</feature>
<sequence>MDTHCELQESPRELGCDLFCVVITLMFWSDATHLTTFGNVRLWPVYMYFGNESKYRHCKPSCNLSDHVAYFQKLPDSFKDFAGTYTNGKGVGRECTTHCQRELFQAQWKVLLDDEFLEAYEHGIVILCCDSIKHRFYPRIFTYSADYPEKALIATINNYGVDSTRVESLLKPDSWVPSSNVLSDSLGAFGFNVFVTLVVDLLHEFELGVWHMLLLHLLRILFTLDKDLIHELDKRYRQVPPFGSATIRQFSANTSDMSKHGCVQLQGSSTGLLPEPHNQIVIDLLFTMVHWHGLAKLRMHSDLTLDVLDLETTKLGAQFCQFKEKVCSAYRTQELDREVDARICRQTKEAGKRVEKGGTNGKEGGATAQQPKAGTSAKGKQKASPEQPLDAPLPRQPRRKRSFNLNTYKLHALGDYVTSIHHFGTTDSYSTEPGELEHHTPKRRYAVKHDYAVSTNGSGNGPCVEYNEAASDPHLHHHISQSEKVYDELGHYLRNNARDPAIKDFLPCLKTHILDHLDAGTPGSPAKDPTHADNHHNSILFKHNRIYHHNLTQFNFTSYDVRRSQDVINPKTPHCNIMLLQHDPDDDNLDGNYCYAKVLGDSKADKEDEDHVGVEELIPFEQGHNGSSETLIDALDEMYTGFTLDYEN</sequence>
<dbReference type="Pfam" id="PF18759">
    <property type="entry name" value="Plavaka"/>
    <property type="match status" value="1"/>
</dbReference>
<evidence type="ECO:0000313" key="3">
    <source>
        <dbReference type="Proteomes" id="UP000823399"/>
    </source>
</evidence>
<proteinExistence type="predicted"/>
<evidence type="ECO:0000256" key="1">
    <source>
        <dbReference type="SAM" id="MobiDB-lite"/>
    </source>
</evidence>
<dbReference type="RefSeq" id="XP_041293897.1">
    <property type="nucleotide sequence ID" value="XM_041441355.1"/>
</dbReference>
<name>A0A9P7F8U5_9AGAM</name>
<gene>
    <name evidence="2" type="ORF">F5147DRAFT_772486</name>
</gene>
<dbReference type="InterPro" id="IPR041078">
    <property type="entry name" value="Plavaka"/>
</dbReference>
<organism evidence="2 3">
    <name type="scientific">Suillus discolor</name>
    <dbReference type="NCBI Taxonomy" id="1912936"/>
    <lineage>
        <taxon>Eukaryota</taxon>
        <taxon>Fungi</taxon>
        <taxon>Dikarya</taxon>
        <taxon>Basidiomycota</taxon>
        <taxon>Agaricomycotina</taxon>
        <taxon>Agaricomycetes</taxon>
        <taxon>Agaricomycetidae</taxon>
        <taxon>Boletales</taxon>
        <taxon>Suillineae</taxon>
        <taxon>Suillaceae</taxon>
        <taxon>Suillus</taxon>
    </lineage>
</organism>
<reference evidence="2" key="1">
    <citation type="journal article" date="2020" name="New Phytol.">
        <title>Comparative genomics reveals dynamic genome evolution in host specialist ectomycorrhizal fungi.</title>
        <authorList>
            <person name="Lofgren L.A."/>
            <person name="Nguyen N.H."/>
            <person name="Vilgalys R."/>
            <person name="Ruytinx J."/>
            <person name="Liao H.L."/>
            <person name="Branco S."/>
            <person name="Kuo A."/>
            <person name="LaButti K."/>
            <person name="Lipzen A."/>
            <person name="Andreopoulos W."/>
            <person name="Pangilinan J."/>
            <person name="Riley R."/>
            <person name="Hundley H."/>
            <person name="Na H."/>
            <person name="Barry K."/>
            <person name="Grigoriev I.V."/>
            <person name="Stajich J.E."/>
            <person name="Kennedy P.G."/>
        </authorList>
    </citation>
    <scope>NUCLEOTIDE SEQUENCE</scope>
    <source>
        <strain evidence="2">FC423</strain>
    </source>
</reference>
<evidence type="ECO:0000313" key="2">
    <source>
        <dbReference type="EMBL" id="KAG2110219.1"/>
    </source>
</evidence>
<dbReference type="GeneID" id="64703614"/>
<accession>A0A9P7F8U5</accession>
<dbReference type="EMBL" id="JABBWM010000021">
    <property type="protein sequence ID" value="KAG2110219.1"/>
    <property type="molecule type" value="Genomic_DNA"/>
</dbReference>
<dbReference type="OrthoDB" id="2687259at2759"/>
<comment type="caution">
    <text evidence="2">The sequence shown here is derived from an EMBL/GenBank/DDBJ whole genome shotgun (WGS) entry which is preliminary data.</text>
</comment>
<dbReference type="AlphaFoldDB" id="A0A9P7F8U5"/>
<dbReference type="Proteomes" id="UP000823399">
    <property type="component" value="Unassembled WGS sequence"/>
</dbReference>
<protein>
    <submittedName>
        <fullName evidence="2">Uncharacterized protein</fullName>
    </submittedName>
</protein>
<keyword evidence="3" id="KW-1185">Reference proteome</keyword>